<feature type="region of interest" description="Disordered" evidence="5">
    <location>
        <begin position="1"/>
        <end position="21"/>
    </location>
</feature>
<evidence type="ECO:0000313" key="8">
    <source>
        <dbReference type="Proteomes" id="UP001530293"/>
    </source>
</evidence>
<dbReference type="PANTHER" id="PTHR10159">
    <property type="entry name" value="DUAL SPECIFICITY PROTEIN PHOSPHATASE"/>
    <property type="match status" value="1"/>
</dbReference>
<feature type="compositionally biased region" description="Basic and acidic residues" evidence="5">
    <location>
        <begin position="70"/>
        <end position="80"/>
    </location>
</feature>
<name>A0ABD3M4Z8_9STRA</name>
<dbReference type="InterPro" id="IPR000387">
    <property type="entry name" value="Tyr_Pase_dom"/>
</dbReference>
<evidence type="ECO:0000256" key="3">
    <source>
        <dbReference type="ARBA" id="ARBA00022801"/>
    </source>
</evidence>
<dbReference type="EMBL" id="JALLBG020000213">
    <property type="protein sequence ID" value="KAL3759125.1"/>
    <property type="molecule type" value="Genomic_DNA"/>
</dbReference>
<evidence type="ECO:0000256" key="5">
    <source>
        <dbReference type="SAM" id="MobiDB-lite"/>
    </source>
</evidence>
<feature type="domain" description="Tyrosine specific protein phosphatases" evidence="6">
    <location>
        <begin position="200"/>
        <end position="257"/>
    </location>
</feature>
<gene>
    <name evidence="7" type="ORF">ACHAWU_008577</name>
</gene>
<evidence type="ECO:0000256" key="4">
    <source>
        <dbReference type="ARBA" id="ARBA00022912"/>
    </source>
</evidence>
<feature type="region of interest" description="Disordered" evidence="5">
    <location>
        <begin position="70"/>
        <end position="97"/>
    </location>
</feature>
<keyword evidence="8" id="KW-1185">Reference proteome</keyword>
<dbReference type="SMART" id="SM00195">
    <property type="entry name" value="DSPc"/>
    <property type="match status" value="1"/>
</dbReference>
<evidence type="ECO:0000259" key="6">
    <source>
        <dbReference type="PROSITE" id="PS50056"/>
    </source>
</evidence>
<dbReference type="Proteomes" id="UP001530293">
    <property type="component" value="Unassembled WGS sequence"/>
</dbReference>
<dbReference type="AlphaFoldDB" id="A0ABD3M4Z8"/>
<reference evidence="7 8" key="1">
    <citation type="submission" date="2024-10" db="EMBL/GenBank/DDBJ databases">
        <title>Updated reference genomes for cyclostephanoid diatoms.</title>
        <authorList>
            <person name="Roberts W.R."/>
            <person name="Alverson A.J."/>
        </authorList>
    </citation>
    <scope>NUCLEOTIDE SEQUENCE [LARGE SCALE GENOMIC DNA]</scope>
    <source>
        <strain evidence="7 8">AJA232-27</strain>
    </source>
</reference>
<dbReference type="InterPro" id="IPR029021">
    <property type="entry name" value="Prot-tyrosine_phosphatase-like"/>
</dbReference>
<dbReference type="InterPro" id="IPR000340">
    <property type="entry name" value="Dual-sp_phosphatase_cat-dom"/>
</dbReference>
<dbReference type="Gene3D" id="3.90.190.10">
    <property type="entry name" value="Protein tyrosine phosphatase superfamily"/>
    <property type="match status" value="1"/>
</dbReference>
<accession>A0ABD3M4Z8</accession>
<proteinExistence type="inferred from homology"/>
<feature type="compositionally biased region" description="Acidic residues" evidence="5">
    <location>
        <begin position="10"/>
        <end position="21"/>
    </location>
</feature>
<evidence type="ECO:0000256" key="2">
    <source>
        <dbReference type="ARBA" id="ARBA00013064"/>
    </source>
</evidence>
<dbReference type="Pfam" id="PF00782">
    <property type="entry name" value="DSPc"/>
    <property type="match status" value="1"/>
</dbReference>
<dbReference type="EC" id="3.1.3.48" evidence="2"/>
<keyword evidence="4" id="KW-0904">Protein phosphatase</keyword>
<dbReference type="CDD" id="cd14498">
    <property type="entry name" value="DSP"/>
    <property type="match status" value="1"/>
</dbReference>
<organism evidence="7 8">
    <name type="scientific">Discostella pseudostelligera</name>
    <dbReference type="NCBI Taxonomy" id="259834"/>
    <lineage>
        <taxon>Eukaryota</taxon>
        <taxon>Sar</taxon>
        <taxon>Stramenopiles</taxon>
        <taxon>Ochrophyta</taxon>
        <taxon>Bacillariophyta</taxon>
        <taxon>Coscinodiscophyceae</taxon>
        <taxon>Thalassiosirophycidae</taxon>
        <taxon>Stephanodiscales</taxon>
        <taxon>Stephanodiscaceae</taxon>
        <taxon>Discostella</taxon>
    </lineage>
</organism>
<dbReference type="PROSITE" id="PS50056">
    <property type="entry name" value="TYR_PHOSPHATASE_2"/>
    <property type="match status" value="1"/>
</dbReference>
<dbReference type="InterPro" id="IPR020422">
    <property type="entry name" value="TYR_PHOSPHATASE_DUAL_dom"/>
</dbReference>
<sequence>MTVINRLENDAIDIDDGDADDIDTDVDAPTPLFDEEHLQSRLEIIRQYVAQPIPQQPWDDDVPALIPFHDHVGDGDHDVGDGTNNHAGSTGTSSTSGGGGIIIGSARHAANIPLLKSLNVTAVLNCASGGIPRLPVDELEENGIRYAFTNCRQDSYTYPILHNKEQVVVRPDKLENSITGKKTTFEERIVPSQHLEVSNSLFLELLRENKRGNVLFFCLAGQNRSAALAAATLMLHGMSLEHVLKYCAQQRPFVLENLGFQRQLVELEAIIDKLLNGTLVSRHEIRHRFKSHWELIQHTRSPSFLSTINQVSKRVRKGSSATTVEIELLIPGLCTMEVNIPIESTIPNVKKCLVQHVNNNLLRHDECPSQIAKAWLVLAMFGSDDMYDLPLEVEAVELKVQLERMRLMFGLHTRLVDGEPYITWTERCRFALVIFSVIKHPKDSTSNIDAMDDSMDPSMRTDQVPWTFVHEERPNAPATLLENTLRSTHLRAWDFVTGESLASNLPIVFSFAEDPRDRRAFMMVSQSAGTLQQFHCPGEGDILGMGENAIVHRVQLSFTQADGSHRDEHWTRVNVGLSNERPASTSSIIKHEGEEQFWDAAVKRPFSLGKMLVFLQNSSEAGLAKRLRLANLLNSDKRVLYFYGLGLGLSTNAYNQNEYKFELMLLAKYEEDFSTYTMRCFMEEYLTIPSSVTNEERKASIVRMQSQFSITAVKVLLVSLLNAFRDLTLMGIQAFDFNHLNNVLVSRDYQSVRLIDIDGNAQGSVHYPTLTNGNLSPRQPVYPPQKPCLNVDLNILLPSVIEQLILGKGRGKSFVSNTRSAIWRAKEMDAKAMIQTILMENFYPGIENEETDGEMKMKVETHVKKVGEWFYAVLKKKSPWTNWTNDIYDVMRCIDHLPIS</sequence>
<comment type="caution">
    <text evidence="7">The sequence shown here is derived from an EMBL/GenBank/DDBJ whole genome shotgun (WGS) entry which is preliminary data.</text>
</comment>
<dbReference type="SUPFAM" id="SSF52799">
    <property type="entry name" value="(Phosphotyrosine protein) phosphatases II"/>
    <property type="match status" value="1"/>
</dbReference>
<protein>
    <recommendedName>
        <fullName evidence="2">protein-tyrosine-phosphatase</fullName>
        <ecNumber evidence="2">3.1.3.48</ecNumber>
    </recommendedName>
</protein>
<dbReference type="GO" id="GO:0004725">
    <property type="term" value="F:protein tyrosine phosphatase activity"/>
    <property type="evidence" value="ECO:0007669"/>
    <property type="project" value="UniProtKB-EC"/>
</dbReference>
<comment type="similarity">
    <text evidence="1">Belongs to the protein-tyrosine phosphatase family. Non-receptor class dual specificity subfamily.</text>
</comment>
<keyword evidence="3" id="KW-0378">Hydrolase</keyword>
<dbReference type="PANTHER" id="PTHR10159:SF519">
    <property type="entry name" value="DUAL SPECIFICITY PROTEIN PHOSPHATASE MPK3"/>
    <property type="match status" value="1"/>
</dbReference>
<evidence type="ECO:0000256" key="1">
    <source>
        <dbReference type="ARBA" id="ARBA00008601"/>
    </source>
</evidence>
<evidence type="ECO:0000313" key="7">
    <source>
        <dbReference type="EMBL" id="KAL3759125.1"/>
    </source>
</evidence>